<dbReference type="Pfam" id="PF01148">
    <property type="entry name" value="CTP_transf_1"/>
    <property type="match status" value="1"/>
</dbReference>
<feature type="transmembrane region" description="Helical" evidence="19">
    <location>
        <begin position="54"/>
        <end position="76"/>
    </location>
</feature>
<keyword evidence="21" id="KW-1185">Reference proteome</keyword>
<evidence type="ECO:0000256" key="14">
    <source>
        <dbReference type="ARBA" id="ARBA00023098"/>
    </source>
</evidence>
<evidence type="ECO:0000256" key="1">
    <source>
        <dbReference type="ARBA" id="ARBA00001698"/>
    </source>
</evidence>
<feature type="transmembrane region" description="Helical" evidence="19">
    <location>
        <begin position="255"/>
        <end position="272"/>
    </location>
</feature>
<dbReference type="EMBL" id="CP048914">
    <property type="protein sequence ID" value="QMS85451.1"/>
    <property type="molecule type" value="Genomic_DNA"/>
</dbReference>
<feature type="transmembrane region" description="Helical" evidence="19">
    <location>
        <begin position="24"/>
        <end position="42"/>
    </location>
</feature>
<feature type="transmembrane region" description="Helical" evidence="19">
    <location>
        <begin position="175"/>
        <end position="194"/>
    </location>
</feature>
<evidence type="ECO:0000256" key="15">
    <source>
        <dbReference type="ARBA" id="ARBA00023136"/>
    </source>
</evidence>
<reference evidence="20 21" key="1">
    <citation type="submission" date="2020-02" db="EMBL/GenBank/DDBJ databases">
        <authorList>
            <person name="Zheng R.K."/>
            <person name="Sun C.M."/>
        </authorList>
    </citation>
    <scope>NUCLEOTIDE SEQUENCE [LARGE SCALE GENOMIC DNA]</scope>
    <source>
        <strain evidence="21">zrk13</strain>
    </source>
</reference>
<dbReference type="AlphaFoldDB" id="A0A7L7KRK3"/>
<feature type="transmembrane region" description="Helical" evidence="19">
    <location>
        <begin position="135"/>
        <end position="154"/>
    </location>
</feature>
<comment type="pathway">
    <text evidence="4">Lipid metabolism.</text>
</comment>
<evidence type="ECO:0000256" key="11">
    <source>
        <dbReference type="ARBA" id="ARBA00022692"/>
    </source>
</evidence>
<evidence type="ECO:0000256" key="5">
    <source>
        <dbReference type="ARBA" id="ARBA00010185"/>
    </source>
</evidence>
<evidence type="ECO:0000313" key="20">
    <source>
        <dbReference type="EMBL" id="QMS85451.1"/>
    </source>
</evidence>
<dbReference type="EC" id="2.7.7.41" evidence="6 18"/>
<comment type="subcellular location">
    <subcellularLocation>
        <location evidence="2">Cell membrane</location>
        <topology evidence="2">Multi-pass membrane protein</topology>
    </subcellularLocation>
</comment>
<evidence type="ECO:0000256" key="10">
    <source>
        <dbReference type="ARBA" id="ARBA00022679"/>
    </source>
</evidence>
<keyword evidence="16" id="KW-0594">Phospholipid biosynthesis</keyword>
<evidence type="ECO:0000256" key="12">
    <source>
        <dbReference type="ARBA" id="ARBA00022695"/>
    </source>
</evidence>
<dbReference type="Proteomes" id="UP000514720">
    <property type="component" value="Chromosome"/>
</dbReference>
<dbReference type="GO" id="GO:0004605">
    <property type="term" value="F:phosphatidate cytidylyltransferase activity"/>
    <property type="evidence" value="ECO:0007669"/>
    <property type="project" value="UniProtKB-EC"/>
</dbReference>
<protein>
    <recommendedName>
        <fullName evidence="7 18">Phosphatidate cytidylyltransferase</fullName>
        <ecNumber evidence="6 18">2.7.7.41</ecNumber>
    </recommendedName>
</protein>
<evidence type="ECO:0000256" key="8">
    <source>
        <dbReference type="ARBA" id="ARBA00022475"/>
    </source>
</evidence>
<dbReference type="UniPathway" id="UPA00557">
    <property type="reaction ID" value="UER00614"/>
</dbReference>
<keyword evidence="10 18" id="KW-0808">Transferase</keyword>
<gene>
    <name evidence="20" type="ORF">G4Z02_06675</name>
</gene>
<dbReference type="PANTHER" id="PTHR46382:SF1">
    <property type="entry name" value="PHOSPHATIDATE CYTIDYLYLTRANSFERASE"/>
    <property type="match status" value="1"/>
</dbReference>
<evidence type="ECO:0000313" key="21">
    <source>
        <dbReference type="Proteomes" id="UP000514720"/>
    </source>
</evidence>
<comment type="pathway">
    <text evidence="3 18">Phospholipid metabolism; CDP-diacylglycerol biosynthesis; CDP-diacylglycerol from sn-glycerol 3-phosphate: step 3/3.</text>
</comment>
<evidence type="ECO:0000256" key="13">
    <source>
        <dbReference type="ARBA" id="ARBA00022989"/>
    </source>
</evidence>
<keyword evidence="14" id="KW-0443">Lipid metabolism</keyword>
<keyword evidence="13 19" id="KW-1133">Transmembrane helix</keyword>
<dbReference type="PROSITE" id="PS01315">
    <property type="entry name" value="CDS"/>
    <property type="match status" value="1"/>
</dbReference>
<organism evidence="20 21">
    <name type="scientific">Candidatus Xianfuyuplasma coldseepsis</name>
    <dbReference type="NCBI Taxonomy" id="2782163"/>
    <lineage>
        <taxon>Bacteria</taxon>
        <taxon>Bacillati</taxon>
        <taxon>Mycoplasmatota</taxon>
        <taxon>Mollicutes</taxon>
        <taxon>Candidatus Izemoplasmatales</taxon>
        <taxon>Candidatus Izemoplasmataceae</taxon>
        <taxon>Candidatus Xianfuyuplasma</taxon>
    </lineage>
</organism>
<feature type="transmembrane region" description="Helical" evidence="19">
    <location>
        <begin position="206"/>
        <end position="227"/>
    </location>
</feature>
<evidence type="ECO:0000256" key="19">
    <source>
        <dbReference type="SAM" id="Phobius"/>
    </source>
</evidence>
<evidence type="ECO:0000256" key="6">
    <source>
        <dbReference type="ARBA" id="ARBA00012487"/>
    </source>
</evidence>
<evidence type="ECO:0000256" key="3">
    <source>
        <dbReference type="ARBA" id="ARBA00005119"/>
    </source>
</evidence>
<keyword evidence="17" id="KW-1208">Phospholipid metabolism</keyword>
<keyword evidence="11 18" id="KW-0812">Transmembrane</keyword>
<evidence type="ECO:0000256" key="16">
    <source>
        <dbReference type="ARBA" id="ARBA00023209"/>
    </source>
</evidence>
<feature type="transmembrane region" description="Helical" evidence="19">
    <location>
        <begin position="108"/>
        <end position="129"/>
    </location>
</feature>
<comment type="similarity">
    <text evidence="5 18">Belongs to the CDS family.</text>
</comment>
<keyword evidence="12 18" id="KW-0548">Nucleotidyltransferase</keyword>
<name>A0A7L7KRK3_9MOLU</name>
<keyword evidence="9" id="KW-0444">Lipid biosynthesis</keyword>
<evidence type="ECO:0000256" key="9">
    <source>
        <dbReference type="ARBA" id="ARBA00022516"/>
    </source>
</evidence>
<dbReference type="GO" id="GO:0005886">
    <property type="term" value="C:plasma membrane"/>
    <property type="evidence" value="ECO:0007669"/>
    <property type="project" value="UniProtKB-SubCell"/>
</dbReference>
<dbReference type="RefSeq" id="WP_258877245.1">
    <property type="nucleotide sequence ID" value="NZ_CP048914.1"/>
</dbReference>
<evidence type="ECO:0000256" key="17">
    <source>
        <dbReference type="ARBA" id="ARBA00023264"/>
    </source>
</evidence>
<dbReference type="PANTHER" id="PTHR46382">
    <property type="entry name" value="PHOSPHATIDATE CYTIDYLYLTRANSFERASE"/>
    <property type="match status" value="1"/>
</dbReference>
<sequence length="273" mass="30207">MKTRVITGILLAAFFVPPFVVGSWYLMAILLLLSVVATYELFQMYNVQRPLPKVVLISELLMSAIMYWSVSGYFMFQYALEWAFMGVALVLVIGSLLMVFVDEFDGHAVGDMLMSVLYPSIAFGAIYGLRDYSVHNIGFLFMITISTDVFAYIVGIRYGKHRLAIKISPKKSIEGSIGGAVFAVLFTMLYLWGFGVENVGAITINWWSSILLILVISSLGQIGDLVASKMKRSVGIKDFSNIFPGHGGVMDRFDSVLFAGLIVMIISQVVTLL</sequence>
<evidence type="ECO:0000256" key="18">
    <source>
        <dbReference type="RuleBase" id="RU003938"/>
    </source>
</evidence>
<proteinExistence type="inferred from homology"/>
<evidence type="ECO:0000256" key="2">
    <source>
        <dbReference type="ARBA" id="ARBA00004651"/>
    </source>
</evidence>
<comment type="catalytic activity">
    <reaction evidence="1 18">
        <text>a 1,2-diacyl-sn-glycero-3-phosphate + CTP + H(+) = a CDP-1,2-diacyl-sn-glycerol + diphosphate</text>
        <dbReference type="Rhea" id="RHEA:16229"/>
        <dbReference type="ChEBI" id="CHEBI:15378"/>
        <dbReference type="ChEBI" id="CHEBI:33019"/>
        <dbReference type="ChEBI" id="CHEBI:37563"/>
        <dbReference type="ChEBI" id="CHEBI:58332"/>
        <dbReference type="ChEBI" id="CHEBI:58608"/>
        <dbReference type="EC" id="2.7.7.41"/>
    </reaction>
</comment>
<dbReference type="InterPro" id="IPR000374">
    <property type="entry name" value="PC_trans"/>
</dbReference>
<accession>A0A7L7KRK3</accession>
<dbReference type="GO" id="GO:0016024">
    <property type="term" value="P:CDP-diacylglycerol biosynthetic process"/>
    <property type="evidence" value="ECO:0007669"/>
    <property type="project" value="UniProtKB-UniPathway"/>
</dbReference>
<evidence type="ECO:0000256" key="7">
    <source>
        <dbReference type="ARBA" id="ARBA00019373"/>
    </source>
</evidence>
<feature type="transmembrane region" description="Helical" evidence="19">
    <location>
        <begin position="82"/>
        <end position="101"/>
    </location>
</feature>
<evidence type="ECO:0000256" key="4">
    <source>
        <dbReference type="ARBA" id="ARBA00005189"/>
    </source>
</evidence>
<keyword evidence="15 19" id="KW-0472">Membrane</keyword>
<keyword evidence="8" id="KW-1003">Cell membrane</keyword>
<dbReference type="KEGG" id="xcl:G4Z02_06675"/>